<reference evidence="2" key="1">
    <citation type="journal article" date="2019" name="bioRxiv">
        <title>The Genome of the Zebra Mussel, Dreissena polymorpha: A Resource for Invasive Species Research.</title>
        <authorList>
            <person name="McCartney M.A."/>
            <person name="Auch B."/>
            <person name="Kono T."/>
            <person name="Mallez S."/>
            <person name="Zhang Y."/>
            <person name="Obille A."/>
            <person name="Becker A."/>
            <person name="Abrahante J.E."/>
            <person name="Garbe J."/>
            <person name="Badalamenti J.P."/>
            <person name="Herman A."/>
            <person name="Mangelson H."/>
            <person name="Liachko I."/>
            <person name="Sullivan S."/>
            <person name="Sone E.D."/>
            <person name="Koren S."/>
            <person name="Silverstein K.A.T."/>
            <person name="Beckman K.B."/>
            <person name="Gohl D.M."/>
        </authorList>
    </citation>
    <scope>NUCLEOTIDE SEQUENCE</scope>
    <source>
        <strain evidence="2">Duluth1</strain>
        <tissue evidence="2">Whole animal</tissue>
    </source>
</reference>
<dbReference type="GO" id="GO:0006303">
    <property type="term" value="P:double-strand break repair via nonhomologous end joining"/>
    <property type="evidence" value="ECO:0007669"/>
    <property type="project" value="InterPro"/>
</dbReference>
<dbReference type="PANTHER" id="PTHR12604:SF2">
    <property type="entry name" value="X-RAY REPAIR CROSS-COMPLEMENTING PROTEIN 6"/>
    <property type="match status" value="1"/>
</dbReference>
<feature type="domain" description="Ku70/Ku80 C-terminal arm" evidence="1">
    <location>
        <begin position="26"/>
        <end position="61"/>
    </location>
</feature>
<sequence>MISTPLAANGEQIDAAKELLKKLQFTYTSESFENPVLQKHWRNIEALALDRDAPEEMTDYTRRA</sequence>
<dbReference type="GO" id="GO:0003678">
    <property type="term" value="F:DNA helicase activity"/>
    <property type="evidence" value="ECO:0007669"/>
    <property type="project" value="InterPro"/>
</dbReference>
<dbReference type="InterPro" id="IPR016194">
    <property type="entry name" value="SPOC-like_C_dom_sf"/>
</dbReference>
<dbReference type="Gene3D" id="1.10.1600.10">
    <property type="match status" value="1"/>
</dbReference>
<evidence type="ECO:0000313" key="2">
    <source>
        <dbReference type="EMBL" id="KAH3887422.1"/>
    </source>
</evidence>
<dbReference type="SUPFAM" id="SSF100939">
    <property type="entry name" value="SPOC domain-like"/>
    <property type="match status" value="1"/>
</dbReference>
<keyword evidence="3" id="KW-1185">Reference proteome</keyword>
<evidence type="ECO:0000313" key="3">
    <source>
        <dbReference type="Proteomes" id="UP000828390"/>
    </source>
</evidence>
<proteinExistence type="predicted"/>
<dbReference type="GO" id="GO:0003690">
    <property type="term" value="F:double-stranded DNA binding"/>
    <property type="evidence" value="ECO:0007669"/>
    <property type="project" value="TreeGrafter"/>
</dbReference>
<comment type="caution">
    <text evidence="2">The sequence shown here is derived from an EMBL/GenBank/DDBJ whole genome shotgun (WGS) entry which is preliminary data.</text>
</comment>
<accession>A0A9D4N0K2</accession>
<reference evidence="2" key="2">
    <citation type="submission" date="2020-11" db="EMBL/GenBank/DDBJ databases">
        <authorList>
            <person name="McCartney M.A."/>
            <person name="Auch B."/>
            <person name="Kono T."/>
            <person name="Mallez S."/>
            <person name="Becker A."/>
            <person name="Gohl D.M."/>
            <person name="Silverstein K.A.T."/>
            <person name="Koren S."/>
            <person name="Bechman K.B."/>
            <person name="Herman A."/>
            <person name="Abrahante J.E."/>
            <person name="Garbe J."/>
        </authorList>
    </citation>
    <scope>NUCLEOTIDE SEQUENCE</scope>
    <source>
        <strain evidence="2">Duluth1</strain>
        <tissue evidence="2">Whole animal</tissue>
    </source>
</reference>
<name>A0A9D4N0K2_DREPO</name>
<protein>
    <recommendedName>
        <fullName evidence="1">Ku70/Ku80 C-terminal arm domain-containing protein</fullName>
    </recommendedName>
</protein>
<dbReference type="GO" id="GO:0043564">
    <property type="term" value="C:Ku70:Ku80 complex"/>
    <property type="evidence" value="ECO:0007669"/>
    <property type="project" value="TreeGrafter"/>
</dbReference>
<organism evidence="2 3">
    <name type="scientific">Dreissena polymorpha</name>
    <name type="common">Zebra mussel</name>
    <name type="synonym">Mytilus polymorpha</name>
    <dbReference type="NCBI Taxonomy" id="45954"/>
    <lineage>
        <taxon>Eukaryota</taxon>
        <taxon>Metazoa</taxon>
        <taxon>Spiralia</taxon>
        <taxon>Lophotrochozoa</taxon>
        <taxon>Mollusca</taxon>
        <taxon>Bivalvia</taxon>
        <taxon>Autobranchia</taxon>
        <taxon>Heteroconchia</taxon>
        <taxon>Euheterodonta</taxon>
        <taxon>Imparidentia</taxon>
        <taxon>Neoheterodontei</taxon>
        <taxon>Myida</taxon>
        <taxon>Dreissenoidea</taxon>
        <taxon>Dreissenidae</taxon>
        <taxon>Dreissena</taxon>
    </lineage>
</organism>
<evidence type="ECO:0000259" key="1">
    <source>
        <dbReference type="Pfam" id="PF03730"/>
    </source>
</evidence>
<dbReference type="EMBL" id="JAIWYP010000001">
    <property type="protein sequence ID" value="KAH3887422.1"/>
    <property type="molecule type" value="Genomic_DNA"/>
</dbReference>
<dbReference type="GO" id="GO:0042162">
    <property type="term" value="F:telomeric DNA binding"/>
    <property type="evidence" value="ECO:0007669"/>
    <property type="project" value="TreeGrafter"/>
</dbReference>
<gene>
    <name evidence="2" type="ORF">DPMN_011439</name>
</gene>
<dbReference type="PANTHER" id="PTHR12604">
    <property type="entry name" value="KU AUTOANTIGEN DNA HELICASE"/>
    <property type="match status" value="1"/>
</dbReference>
<dbReference type="Proteomes" id="UP000828390">
    <property type="component" value="Unassembled WGS sequence"/>
</dbReference>
<dbReference type="Pfam" id="PF03730">
    <property type="entry name" value="Ku_C"/>
    <property type="match status" value="1"/>
</dbReference>
<dbReference type="InterPro" id="IPR005160">
    <property type="entry name" value="Ku_C"/>
</dbReference>
<dbReference type="GO" id="GO:0000723">
    <property type="term" value="P:telomere maintenance"/>
    <property type="evidence" value="ECO:0007669"/>
    <property type="project" value="TreeGrafter"/>
</dbReference>
<dbReference type="AlphaFoldDB" id="A0A9D4N0K2"/>